<dbReference type="InterPro" id="IPR018247">
    <property type="entry name" value="EF_Hand_1_Ca_BS"/>
</dbReference>
<dbReference type="EMBL" id="JAJUOS010000021">
    <property type="protein sequence ID" value="MCE5975222.1"/>
    <property type="molecule type" value="Genomic_DNA"/>
</dbReference>
<evidence type="ECO:0000313" key="2">
    <source>
        <dbReference type="Proteomes" id="UP001521181"/>
    </source>
</evidence>
<name>A0ABS8YZI3_9RHOB</name>
<dbReference type="Gene3D" id="2.60.40.10">
    <property type="entry name" value="Immunoglobulins"/>
    <property type="match status" value="1"/>
</dbReference>
<organism evidence="1 2">
    <name type="scientific">Rhodobacter flavimaris</name>
    <dbReference type="NCBI Taxonomy" id="2907145"/>
    <lineage>
        <taxon>Bacteria</taxon>
        <taxon>Pseudomonadati</taxon>
        <taxon>Pseudomonadota</taxon>
        <taxon>Alphaproteobacteria</taxon>
        <taxon>Rhodobacterales</taxon>
        <taxon>Rhodobacter group</taxon>
        <taxon>Rhodobacter</taxon>
    </lineage>
</organism>
<comment type="caution">
    <text evidence="1">The sequence shown here is derived from an EMBL/GenBank/DDBJ whole genome shotgun (WGS) entry which is preliminary data.</text>
</comment>
<dbReference type="Proteomes" id="UP001521181">
    <property type="component" value="Unassembled WGS sequence"/>
</dbReference>
<accession>A0ABS8YZI3</accession>
<evidence type="ECO:0008006" key="3">
    <source>
        <dbReference type="Google" id="ProtNLM"/>
    </source>
</evidence>
<reference evidence="1 2" key="1">
    <citation type="submission" date="2021-12" db="EMBL/GenBank/DDBJ databases">
        <title>Sinirhodobacter sp. WL0062 is a bacterium isolated from seawater.</title>
        <authorList>
            <person name="Wang L."/>
            <person name="He W."/>
            <person name="Zhang D.-F."/>
        </authorList>
    </citation>
    <scope>NUCLEOTIDE SEQUENCE [LARGE SCALE GENOMIC DNA]</scope>
    <source>
        <strain evidence="1 2">WL0062</strain>
    </source>
</reference>
<sequence length="416" mass="45060">LDYSYAGYTVQEVLPDGSVQTLGTAGYTITGTSGADQTNLDFANTRYASIEGYKFFDEDRDGTWDEDEKGALGWTIELYLDGDMNGNGILDEGEVADGVLNGEAVMAIDVSGEDGSWSFDGLYLGTYFVKEVMKPGWLQTTPELNGDGVFKVIVDESGEVAIRAVSADPSSYDELPNDGMLWFGNDMIDGPGVRTPGFWQSYLGQTYWDGIEDNDGIIPGTGNTEEKEGENFAENDVFWLNYEGNYKTDNGEPVLQVGDWNFNTLEDDGGAIREYSLDDALAALQGETSTKGKSSDYAKLSTVERSLVASWLNYMAGNPVDAPAGDGEDVAYWIDQAIMYLEYFEPTGTNTRKVGAEAWKTGLDYDGDGTIDESGSAIQEALDGWNNSGELDGFSVAFDGDNGSDITAQAYYDAVA</sequence>
<evidence type="ECO:0000313" key="1">
    <source>
        <dbReference type="EMBL" id="MCE5975222.1"/>
    </source>
</evidence>
<dbReference type="SUPFAM" id="SSF117074">
    <property type="entry name" value="Hypothetical protein PA1324"/>
    <property type="match status" value="1"/>
</dbReference>
<dbReference type="PROSITE" id="PS00018">
    <property type="entry name" value="EF_HAND_1"/>
    <property type="match status" value="1"/>
</dbReference>
<feature type="non-terminal residue" evidence="1">
    <location>
        <position position="1"/>
    </location>
</feature>
<gene>
    <name evidence="1" type="ORF">LZA78_17275</name>
</gene>
<dbReference type="RefSeq" id="WP_233678138.1">
    <property type="nucleotide sequence ID" value="NZ_JAJUOS010000021.1"/>
</dbReference>
<proteinExistence type="predicted"/>
<dbReference type="InterPro" id="IPR013783">
    <property type="entry name" value="Ig-like_fold"/>
</dbReference>
<protein>
    <recommendedName>
        <fullName evidence="3">SD-repeat containing protein B domain-containing protein</fullName>
    </recommendedName>
</protein>
<keyword evidence="2" id="KW-1185">Reference proteome</keyword>